<dbReference type="Gene3D" id="2.130.10.120">
    <property type="entry name" value="Prolyl oligopeptidase, N-terminal domain"/>
    <property type="match status" value="1"/>
</dbReference>
<protein>
    <submittedName>
        <fullName evidence="7">Protease II (EC)</fullName>
        <ecNumber evidence="7">3.4.21.83</ecNumber>
    </submittedName>
</protein>
<feature type="domain" description="Peptidase S9 prolyl oligopeptidase catalytic" evidence="5">
    <location>
        <begin position="460"/>
        <end position="675"/>
    </location>
</feature>
<dbReference type="EC" id="3.4.21.83" evidence="7"/>
<evidence type="ECO:0000259" key="6">
    <source>
        <dbReference type="Pfam" id="PF02897"/>
    </source>
</evidence>
<dbReference type="PRINTS" id="PR00862">
    <property type="entry name" value="PROLIGOPTASE"/>
</dbReference>
<evidence type="ECO:0000256" key="4">
    <source>
        <dbReference type="ARBA" id="ARBA00022825"/>
    </source>
</evidence>
<dbReference type="GO" id="GO:0004252">
    <property type="term" value="F:serine-type endopeptidase activity"/>
    <property type="evidence" value="ECO:0007669"/>
    <property type="project" value="UniProtKB-EC"/>
</dbReference>
<dbReference type="InterPro" id="IPR002470">
    <property type="entry name" value="Peptidase_S9A"/>
</dbReference>
<sequence>MNPPKAKKIPKTLSKHNHERIDNYYWLNDRENSEVIDYLNAENAYTKEQLKPTEALQKELYDEMIAKIVKDDSSVPYEMNGYWYYARYEDGKDYPIYCRKKEKLESDEIIILDVNVLAEGHAYYAVGGLSISPDNKMLCFGVDNVSRRIYTLYFKSLETAEIFEETIQNTTGWATWANDNKTLFFTQMEAETLRSHKIFRYELGSNNEVEIYHEKDDTFGVSVSKSKSKQYIMIDAYSTLSTETQILSADKPKDAFTMFAPRERDLEYTVEHKDDKFVIETNYKAKNFRLMECGLTQTNKEAWKELIAHREDVLLEGFELFNDFLVLEEKKNGLTEIRIINSKTDESYYLDFGEEVYDAYISSNLDFDTNLLRYGYNSLTTPNSTIEFNMNSKEKSLLKETEILGDFDKNNYESKRAWATAKDGKKIPISLVYKKGIVLDGNNPTLQYAYGSYGYSMDASFSLSRLSLLDRGFVYAIAHIRGGEELGRAWYEDGKLLTKMNTFTDFIACSEYLIEAGYTSNEKLFAQGGSAGGMLMGGIVNMQPELYKGVVAQVPFVDVVTTMLDDSIPLTTGEYDEWGNPNNKEYYDYMLSYSPYDNVEKKAYSNMLVTTGLHDSQVQYWEPAKWVAKLRDYKTDDSLLLMHINMDTGHGGASGRFEAFKEVAMVQGFLLALVKKV</sequence>
<gene>
    <name evidence="7" type="ORF">HELGO_WM48548</name>
</gene>
<dbReference type="InterPro" id="IPR001375">
    <property type="entry name" value="Peptidase_S9_cat"/>
</dbReference>
<accession>A0A6S6T1X6</accession>
<reference evidence="7" key="1">
    <citation type="submission" date="2020-01" db="EMBL/GenBank/DDBJ databases">
        <authorList>
            <person name="Meier V. D."/>
            <person name="Meier V D."/>
        </authorList>
    </citation>
    <scope>NUCLEOTIDE SEQUENCE</scope>
    <source>
        <strain evidence="7">HLG_WM_MAG_03</strain>
    </source>
</reference>
<evidence type="ECO:0000256" key="2">
    <source>
        <dbReference type="ARBA" id="ARBA00022670"/>
    </source>
</evidence>
<dbReference type="InterPro" id="IPR023302">
    <property type="entry name" value="Pept_S9A_N"/>
</dbReference>
<comment type="similarity">
    <text evidence="1">Belongs to the peptidase S9A family.</text>
</comment>
<keyword evidence="2 7" id="KW-0645">Protease</keyword>
<organism evidence="7">
    <name type="scientific">uncultured Sulfurovum sp</name>
    <dbReference type="NCBI Taxonomy" id="269237"/>
    <lineage>
        <taxon>Bacteria</taxon>
        <taxon>Pseudomonadati</taxon>
        <taxon>Campylobacterota</taxon>
        <taxon>Epsilonproteobacteria</taxon>
        <taxon>Campylobacterales</taxon>
        <taxon>Sulfurovaceae</taxon>
        <taxon>Sulfurovum</taxon>
        <taxon>environmental samples</taxon>
    </lineage>
</organism>
<dbReference type="SUPFAM" id="SSF53474">
    <property type="entry name" value="alpha/beta-Hydrolases"/>
    <property type="match status" value="1"/>
</dbReference>
<dbReference type="Pfam" id="PF02897">
    <property type="entry name" value="Peptidase_S9_N"/>
    <property type="match status" value="1"/>
</dbReference>
<feature type="domain" description="Peptidase S9A N-terminal" evidence="6">
    <location>
        <begin position="4"/>
        <end position="400"/>
    </location>
</feature>
<name>A0A6S6T1X6_9BACT</name>
<dbReference type="InterPro" id="IPR051543">
    <property type="entry name" value="Serine_Peptidase_S9A"/>
</dbReference>
<dbReference type="PANTHER" id="PTHR11757:SF19">
    <property type="entry name" value="PROLYL ENDOPEPTIDASE-LIKE"/>
    <property type="match status" value="1"/>
</dbReference>
<evidence type="ECO:0000256" key="3">
    <source>
        <dbReference type="ARBA" id="ARBA00022801"/>
    </source>
</evidence>
<evidence type="ECO:0000256" key="1">
    <source>
        <dbReference type="ARBA" id="ARBA00005228"/>
    </source>
</evidence>
<dbReference type="GO" id="GO:0006508">
    <property type="term" value="P:proteolysis"/>
    <property type="evidence" value="ECO:0007669"/>
    <property type="project" value="UniProtKB-KW"/>
</dbReference>
<dbReference type="InterPro" id="IPR029058">
    <property type="entry name" value="AB_hydrolase_fold"/>
</dbReference>
<keyword evidence="3 7" id="KW-0378">Hydrolase</keyword>
<evidence type="ECO:0000259" key="5">
    <source>
        <dbReference type="Pfam" id="PF00326"/>
    </source>
</evidence>
<dbReference type="FunFam" id="3.40.50.1820:FF:000005">
    <property type="entry name" value="Prolyl endopeptidase"/>
    <property type="match status" value="1"/>
</dbReference>
<dbReference type="Pfam" id="PF00326">
    <property type="entry name" value="Peptidase_S9"/>
    <property type="match status" value="1"/>
</dbReference>
<dbReference type="Gene3D" id="3.40.50.1820">
    <property type="entry name" value="alpha/beta hydrolase"/>
    <property type="match status" value="1"/>
</dbReference>
<proteinExistence type="inferred from homology"/>
<evidence type="ECO:0000313" key="7">
    <source>
        <dbReference type="EMBL" id="CAA6817091.1"/>
    </source>
</evidence>
<keyword evidence="4" id="KW-0720">Serine protease</keyword>
<dbReference type="AlphaFoldDB" id="A0A6S6T1X6"/>
<dbReference type="EMBL" id="CACVAR010000274">
    <property type="protein sequence ID" value="CAA6817091.1"/>
    <property type="molecule type" value="Genomic_DNA"/>
</dbReference>
<dbReference type="PANTHER" id="PTHR11757">
    <property type="entry name" value="PROTEASE FAMILY S9A OLIGOPEPTIDASE"/>
    <property type="match status" value="1"/>
</dbReference>
<dbReference type="SUPFAM" id="SSF50993">
    <property type="entry name" value="Peptidase/esterase 'gauge' domain"/>
    <property type="match status" value="1"/>
</dbReference>